<dbReference type="EMBL" id="VYKJ01000018">
    <property type="protein sequence ID" value="KAA8995629.1"/>
    <property type="molecule type" value="Genomic_DNA"/>
</dbReference>
<name>A0A5J5FRZ5_9GAMM</name>
<dbReference type="AlphaFoldDB" id="A0A5J5FRZ5"/>
<proteinExistence type="predicted"/>
<dbReference type="RefSeq" id="WP_150437488.1">
    <property type="nucleotide sequence ID" value="NZ_VYKJ01000018.1"/>
</dbReference>
<organism evidence="1 2">
    <name type="scientific">Affinibrenneria salicis</name>
    <dbReference type="NCBI Taxonomy" id="2590031"/>
    <lineage>
        <taxon>Bacteria</taxon>
        <taxon>Pseudomonadati</taxon>
        <taxon>Pseudomonadota</taxon>
        <taxon>Gammaproteobacteria</taxon>
        <taxon>Enterobacterales</taxon>
        <taxon>Pectobacteriaceae</taxon>
        <taxon>Affinibrenneria</taxon>
    </lineage>
</organism>
<reference evidence="1 2" key="1">
    <citation type="submission" date="2019-09" db="EMBL/GenBank/DDBJ databases">
        <authorList>
            <person name="Li Y."/>
        </authorList>
    </citation>
    <scope>NUCLEOTIDE SEQUENCE [LARGE SCALE GENOMIC DNA]</scope>
    <source>
        <strain evidence="1 2">L3-3HA</strain>
    </source>
</reference>
<sequence length="122" mass="13636">MTRGFQQSTGNLTKDGYFIIQGYAAKGKGKYKPDVESIPDIGPLPRGKYTIIGHPFHHSHTGTYSMRLQPAPHNKMFGRAGFLIYGDSKNHPGEASDGGIILPLLIRQRIWLSENRSIEVER</sequence>
<accession>A0A5J5FRZ5</accession>
<comment type="caution">
    <text evidence="1">The sequence shown here is derived from an EMBL/GenBank/DDBJ whole genome shotgun (WGS) entry which is preliminary data.</text>
</comment>
<keyword evidence="2" id="KW-1185">Reference proteome</keyword>
<dbReference type="OrthoDB" id="7569468at2"/>
<evidence type="ECO:0000313" key="2">
    <source>
        <dbReference type="Proteomes" id="UP000335415"/>
    </source>
</evidence>
<dbReference type="Proteomes" id="UP000335415">
    <property type="component" value="Unassembled WGS sequence"/>
</dbReference>
<protein>
    <submittedName>
        <fullName evidence="1">DUF2778 domain-containing protein</fullName>
    </submittedName>
</protein>
<gene>
    <name evidence="1" type="ORF">FJU30_24015</name>
</gene>
<evidence type="ECO:0000313" key="1">
    <source>
        <dbReference type="EMBL" id="KAA8995629.1"/>
    </source>
</evidence>